<feature type="domain" description="Alpha fucosidase A-like C-terminal" evidence="3">
    <location>
        <begin position="733"/>
        <end position="825"/>
    </location>
</feature>
<protein>
    <submittedName>
        <fullName evidence="5">Six-hairpin glycosidase-like protein</fullName>
    </submittedName>
</protein>
<organism evidence="5 6">
    <name type="scientific">Dactylonectria macrodidyma</name>
    <dbReference type="NCBI Taxonomy" id="307937"/>
    <lineage>
        <taxon>Eukaryota</taxon>
        <taxon>Fungi</taxon>
        <taxon>Dikarya</taxon>
        <taxon>Ascomycota</taxon>
        <taxon>Pezizomycotina</taxon>
        <taxon>Sordariomycetes</taxon>
        <taxon>Hypocreomycetidae</taxon>
        <taxon>Hypocreales</taxon>
        <taxon>Nectriaceae</taxon>
        <taxon>Dactylonectria</taxon>
    </lineage>
</organism>
<dbReference type="GO" id="GO:0005975">
    <property type="term" value="P:carbohydrate metabolic process"/>
    <property type="evidence" value="ECO:0007669"/>
    <property type="project" value="InterPro"/>
</dbReference>
<dbReference type="InterPro" id="IPR012341">
    <property type="entry name" value="6hp_glycosidase-like_sf"/>
</dbReference>
<dbReference type="PANTHER" id="PTHR31084">
    <property type="entry name" value="ALPHA-L-FUCOSIDASE 2"/>
    <property type="match status" value="1"/>
</dbReference>
<dbReference type="PANTHER" id="PTHR31084:SF0">
    <property type="entry name" value="ALPHA-L-FUCOSIDASE 2"/>
    <property type="match status" value="1"/>
</dbReference>
<dbReference type="Pfam" id="PF22124">
    <property type="entry name" value="Glyco_hydro_95_cat"/>
    <property type="match status" value="1"/>
</dbReference>
<dbReference type="InterPro" id="IPR049053">
    <property type="entry name" value="AFCA-like_C"/>
</dbReference>
<evidence type="ECO:0000256" key="1">
    <source>
        <dbReference type="SAM" id="SignalP"/>
    </source>
</evidence>
<dbReference type="InterPro" id="IPR054363">
    <property type="entry name" value="GH95_cat"/>
</dbReference>
<dbReference type="SUPFAM" id="SSF48208">
    <property type="entry name" value="Six-hairpin glycosidases"/>
    <property type="match status" value="1"/>
</dbReference>
<evidence type="ECO:0000313" key="6">
    <source>
        <dbReference type="Proteomes" id="UP000738349"/>
    </source>
</evidence>
<feature type="domain" description="Glycosyl hydrolase family 95 N-terminal" evidence="2">
    <location>
        <begin position="39"/>
        <end position="276"/>
    </location>
</feature>
<feature type="domain" description="Glycosyl hydrolase family 95 catalytic" evidence="4">
    <location>
        <begin position="295"/>
        <end position="702"/>
    </location>
</feature>
<dbReference type="OrthoDB" id="2848340at2759"/>
<dbReference type="PIRSF" id="PIRSF007663">
    <property type="entry name" value="UCP007663"/>
    <property type="match status" value="1"/>
</dbReference>
<dbReference type="GO" id="GO:0004560">
    <property type="term" value="F:alpha-L-fucosidase activity"/>
    <property type="evidence" value="ECO:0007669"/>
    <property type="project" value="InterPro"/>
</dbReference>
<dbReference type="AlphaFoldDB" id="A0A9P9J5E4"/>
<dbReference type="EMBL" id="JAGMUV010000010">
    <property type="protein sequence ID" value="KAH7141820.1"/>
    <property type="molecule type" value="Genomic_DNA"/>
</dbReference>
<dbReference type="Proteomes" id="UP000738349">
    <property type="component" value="Unassembled WGS sequence"/>
</dbReference>
<gene>
    <name evidence="5" type="ORF">EDB81DRAFT_899122</name>
</gene>
<evidence type="ECO:0000259" key="2">
    <source>
        <dbReference type="Pfam" id="PF14498"/>
    </source>
</evidence>
<proteinExistence type="predicted"/>
<dbReference type="InterPro" id="IPR008928">
    <property type="entry name" value="6-hairpin_glycosidase_sf"/>
</dbReference>
<name>A0A9P9J5E4_9HYPO</name>
<evidence type="ECO:0000259" key="3">
    <source>
        <dbReference type="Pfam" id="PF21307"/>
    </source>
</evidence>
<accession>A0A9P9J5E4</accession>
<dbReference type="Pfam" id="PF21307">
    <property type="entry name" value="Glyco_hydro_95_C"/>
    <property type="match status" value="1"/>
</dbReference>
<evidence type="ECO:0000259" key="4">
    <source>
        <dbReference type="Pfam" id="PF22124"/>
    </source>
</evidence>
<feature type="chain" id="PRO_5040183559" evidence="1">
    <location>
        <begin position="25"/>
        <end position="828"/>
    </location>
</feature>
<feature type="signal peptide" evidence="1">
    <location>
        <begin position="1"/>
        <end position="24"/>
    </location>
</feature>
<sequence>MVSSPRAAAAVLALAAWAPAVAVAAAISPPDSAKVQNRLWESAAGSYYNDSFLIGNGRIGAALPGTPVSEKIHVNEDSFWSGGQLHRVNPDALNYMPQMQSLVVNGQIKNAATLASFAYAGTPVSARHYDFLGDLELTMNHSSSVTNYERWLDLADSTAGVYYQVSGVSYQREYIASNPAGVIAIHITSDHAGTVNFNVHLRRGSSLNRWEDYSEKLGNDAIVMGGGSGGKEAVAFVAGAKVVASGGKVFTIGDYVKCEGADEAWVYFSAWTSFRKDNPRDAVIKDIEAAAASTYNSIRSAHVGDYQELASRVSLNLGESSDEQKAMTTSGRMLALSKAFDPELASLYFQFGRYLLISSSRHGTLPPNLQGIWSADIDPQWGSKYTININTEMNYWPSLVTNLAELNTPLWDLIDIMRTTGSNTANSMYGAKGVVAHHNTDLWGDTAPQDNYVSSTFWPSGFAWLVTHLFEYYLFTGNQDMLAEKYDTLVDAATFYLDFLTDYKGWKVTNPSISPENTYHIPGSKSTAALTCGPTIDNSLVWALFGMVLDTQAVLGIQDHALAKRISVMRSQLPPLRVSPTTGGIMEWIEDYTETDPGHRHFSLLWGFYPGSQITPSNATTFAAAQKTLYRRLSNGGGDTGWSRAWSVSLAARSFNASSVGDSLTTLLEAYTYPNSLLNTGPPASFQIDGNFGGTAGVAEALVQSHEYVVAGHSTTKRMIAAHLGDKNKIPLIRLLPALPPLWASNGGGSVTGLLARGGFEIDMVWGEEAHLTNATITSKIGGQAWITLGGTPIGGTNRTEISVDGHGHGTFVLLKATKGKKYTVTLA</sequence>
<keyword evidence="5" id="KW-0378">Hydrolase</keyword>
<keyword evidence="1" id="KW-0732">Signal</keyword>
<reference evidence="5" key="1">
    <citation type="journal article" date="2021" name="Nat. Commun.">
        <title>Genetic determinants of endophytism in the Arabidopsis root mycobiome.</title>
        <authorList>
            <person name="Mesny F."/>
            <person name="Miyauchi S."/>
            <person name="Thiergart T."/>
            <person name="Pickel B."/>
            <person name="Atanasova L."/>
            <person name="Karlsson M."/>
            <person name="Huettel B."/>
            <person name="Barry K.W."/>
            <person name="Haridas S."/>
            <person name="Chen C."/>
            <person name="Bauer D."/>
            <person name="Andreopoulos W."/>
            <person name="Pangilinan J."/>
            <person name="LaButti K."/>
            <person name="Riley R."/>
            <person name="Lipzen A."/>
            <person name="Clum A."/>
            <person name="Drula E."/>
            <person name="Henrissat B."/>
            <person name="Kohler A."/>
            <person name="Grigoriev I.V."/>
            <person name="Martin F.M."/>
            <person name="Hacquard S."/>
        </authorList>
    </citation>
    <scope>NUCLEOTIDE SEQUENCE</scope>
    <source>
        <strain evidence="5">MPI-CAGE-AT-0147</strain>
    </source>
</reference>
<dbReference type="Gene3D" id="1.50.10.10">
    <property type="match status" value="1"/>
</dbReference>
<keyword evidence="5" id="KW-0326">Glycosidase</keyword>
<keyword evidence="6" id="KW-1185">Reference proteome</keyword>
<comment type="caution">
    <text evidence="5">The sequence shown here is derived from an EMBL/GenBank/DDBJ whole genome shotgun (WGS) entry which is preliminary data.</text>
</comment>
<evidence type="ECO:0000313" key="5">
    <source>
        <dbReference type="EMBL" id="KAH7141820.1"/>
    </source>
</evidence>
<dbReference type="InterPro" id="IPR016518">
    <property type="entry name" value="Alpha-L-fucosidase"/>
</dbReference>
<dbReference type="InterPro" id="IPR027414">
    <property type="entry name" value="GH95_N_dom"/>
</dbReference>
<dbReference type="Pfam" id="PF14498">
    <property type="entry name" value="Glyco_hyd_65N_2"/>
    <property type="match status" value="1"/>
</dbReference>